<dbReference type="GO" id="GO:0008146">
    <property type="term" value="F:sulfotransferase activity"/>
    <property type="evidence" value="ECO:0007669"/>
    <property type="project" value="InterPro"/>
</dbReference>
<accession>A0A7S1SLL3</accession>
<evidence type="ECO:0000256" key="8">
    <source>
        <dbReference type="ARBA" id="ARBA00023180"/>
    </source>
</evidence>
<keyword evidence="7" id="KW-0472">Membrane</keyword>
<keyword evidence="6" id="KW-0333">Golgi apparatus</keyword>
<dbReference type="EMBL" id="HBGG01008723">
    <property type="protein sequence ID" value="CAD9202161.1"/>
    <property type="molecule type" value="Transcribed_RNA"/>
</dbReference>
<keyword evidence="5" id="KW-1133">Transmembrane helix</keyword>
<dbReference type="PANTHER" id="PTHR12137">
    <property type="entry name" value="CARBOHYDRATE SULFOTRANSFERASE"/>
    <property type="match status" value="1"/>
</dbReference>
<dbReference type="PANTHER" id="PTHR12137:SF54">
    <property type="entry name" value="CARBOHYDRATE SULFOTRANSFERASE"/>
    <property type="match status" value="1"/>
</dbReference>
<keyword evidence="4" id="KW-0812">Transmembrane</keyword>
<evidence type="ECO:0000256" key="7">
    <source>
        <dbReference type="ARBA" id="ARBA00023136"/>
    </source>
</evidence>
<evidence type="ECO:0000256" key="1">
    <source>
        <dbReference type="ARBA" id="ARBA00004323"/>
    </source>
</evidence>
<dbReference type="InterPro" id="IPR018011">
    <property type="entry name" value="Carb_sulfotrans_8-10"/>
</dbReference>
<dbReference type="GO" id="GO:0000139">
    <property type="term" value="C:Golgi membrane"/>
    <property type="evidence" value="ECO:0007669"/>
    <property type="project" value="UniProtKB-SubCell"/>
</dbReference>
<evidence type="ECO:0000256" key="4">
    <source>
        <dbReference type="ARBA" id="ARBA00022692"/>
    </source>
</evidence>
<proteinExistence type="inferred from homology"/>
<evidence type="ECO:0000256" key="5">
    <source>
        <dbReference type="ARBA" id="ARBA00022989"/>
    </source>
</evidence>
<name>A0A7S1SLL3_9CHLO</name>
<evidence type="ECO:0000313" key="9">
    <source>
        <dbReference type="EMBL" id="CAD9202161.1"/>
    </source>
</evidence>
<reference evidence="9" key="1">
    <citation type="submission" date="2021-01" db="EMBL/GenBank/DDBJ databases">
        <authorList>
            <person name="Corre E."/>
            <person name="Pelletier E."/>
            <person name="Niang G."/>
            <person name="Scheremetjew M."/>
            <person name="Finn R."/>
            <person name="Kale V."/>
            <person name="Holt S."/>
            <person name="Cochrane G."/>
            <person name="Meng A."/>
            <person name="Brown T."/>
            <person name="Cohen L."/>
        </authorList>
    </citation>
    <scope>NUCLEOTIDE SEQUENCE</scope>
    <source>
        <strain evidence="9">PLY429</strain>
    </source>
</reference>
<protein>
    <recommendedName>
        <fullName evidence="10">Sulfotransferase</fullName>
    </recommendedName>
</protein>
<dbReference type="GO" id="GO:0016051">
    <property type="term" value="P:carbohydrate biosynthetic process"/>
    <property type="evidence" value="ECO:0007669"/>
    <property type="project" value="InterPro"/>
</dbReference>
<evidence type="ECO:0008006" key="10">
    <source>
        <dbReference type="Google" id="ProtNLM"/>
    </source>
</evidence>
<organism evidence="9">
    <name type="scientific">Tetraselmis chuii</name>
    <dbReference type="NCBI Taxonomy" id="63592"/>
    <lineage>
        <taxon>Eukaryota</taxon>
        <taxon>Viridiplantae</taxon>
        <taxon>Chlorophyta</taxon>
        <taxon>core chlorophytes</taxon>
        <taxon>Chlorodendrophyceae</taxon>
        <taxon>Chlorodendrales</taxon>
        <taxon>Chlorodendraceae</taxon>
        <taxon>Tetraselmis</taxon>
    </lineage>
</organism>
<evidence type="ECO:0000256" key="3">
    <source>
        <dbReference type="ARBA" id="ARBA00022679"/>
    </source>
</evidence>
<gene>
    <name evidence="9" type="ORF">TCHU04912_LOCUS4394</name>
</gene>
<dbReference type="AlphaFoldDB" id="A0A7S1SLL3"/>
<evidence type="ECO:0000256" key="2">
    <source>
        <dbReference type="ARBA" id="ARBA00006339"/>
    </source>
</evidence>
<comment type="subcellular location">
    <subcellularLocation>
        <location evidence="1">Golgi apparatus membrane</location>
        <topology evidence="1">Single-pass type II membrane protein</topology>
    </subcellularLocation>
</comment>
<keyword evidence="3" id="KW-0808">Transferase</keyword>
<keyword evidence="8" id="KW-0325">Glycoprotein</keyword>
<dbReference type="InterPro" id="IPR005331">
    <property type="entry name" value="Sulfotransferase"/>
</dbReference>
<sequence>MDSQASFYPAPSGVNITICLNPKVGSTRWKMLMVQAKGIKVSPDVFQIHRTSVPWLTMLHGRPGYWRENGNEKNLRVMFVRNPYTRLLSGFLDKGVLWGTVYPIKPGHREPYSATPAEFKRFIQALIARRDAGMEMDMHFELQSRLCGGSAGYQYNFYLKVEEIDVWYVDFVSLLGIGHTAARGWKQYTTDGYACFFALRGKTCDETSEIIRNHYANPVDVSPNAENSGEPSWALTKTSHHAQGANRQISTYYADVETLELATGYLMQDIRRFGYPILRAGEL</sequence>
<dbReference type="Pfam" id="PF03567">
    <property type="entry name" value="Sulfotransfer_2"/>
    <property type="match status" value="1"/>
</dbReference>
<evidence type="ECO:0000256" key="6">
    <source>
        <dbReference type="ARBA" id="ARBA00023034"/>
    </source>
</evidence>
<comment type="similarity">
    <text evidence="2">Belongs to the sulfotransferase 2 family.</text>
</comment>